<proteinExistence type="predicted"/>
<feature type="signal peptide" evidence="1">
    <location>
        <begin position="1"/>
        <end position="18"/>
    </location>
</feature>
<comment type="caution">
    <text evidence="2">The sequence shown here is derived from an EMBL/GenBank/DDBJ whole genome shotgun (WGS) entry which is preliminary data.</text>
</comment>
<keyword evidence="1" id="KW-0732">Signal</keyword>
<evidence type="ECO:0000256" key="1">
    <source>
        <dbReference type="SAM" id="SignalP"/>
    </source>
</evidence>
<reference evidence="2 3" key="2">
    <citation type="journal article" date="2016" name="Genome Announc.">
        <title>Draft Genome Sequence of a Biocontrol Rhizobacterium, Chryseobacterium kwangjuense Strain KJ1R5, Isolated from Pepper (Capsicum annuum).</title>
        <authorList>
            <person name="Jeong J.J."/>
            <person name="Park H."/>
            <person name="Park B.H."/>
            <person name="Mannaa M."/>
            <person name="Sang M.K."/>
            <person name="Choi I.G."/>
            <person name="Kim K.D."/>
        </authorList>
    </citation>
    <scope>NUCLEOTIDE SEQUENCE [LARGE SCALE GENOMIC DNA]</scope>
    <source>
        <strain evidence="2 3">KJ1R5</strain>
    </source>
</reference>
<dbReference type="AlphaFoldDB" id="A0A135W699"/>
<sequence>MNKLILSAFIIFSFSLKAQIKAMTEDGKEVVLFENKTWKFVNESDAKTLETITSNEQSFEKSKESTFIVKSKNVDGGFYYNPKKWKIVKAPNTSTFVEYAFNNNSNSAVYGLFGSEILPVQSLKNLKDILIPNIQRNADYFRLKNSEYRMINNIKVLHLEYSANVKGLDFEYIANLYLTSTGYTSISVYTYANQYEASKKEMEDFTNGIVKADKEKETIVEVIESSDPLPPKSIKKPK</sequence>
<reference evidence="3" key="1">
    <citation type="submission" date="2015-12" db="EMBL/GenBank/DDBJ databases">
        <title>Genome sequence of a biocontrol rhizobacterium Chryseobacterium kwangjuense strain KJ1R5 isolated from pepper (Capsicum annuum L.).</title>
        <authorList>
            <person name="Jeong J.-J."/>
            <person name="Park H."/>
            <person name="Mannaa M."/>
            <person name="Sang M.K."/>
            <person name="Choi I.-G."/>
            <person name="Kim K.D."/>
        </authorList>
    </citation>
    <scope>NUCLEOTIDE SEQUENCE [LARGE SCALE GENOMIC DNA]</scope>
    <source>
        <strain evidence="3">KJ1R5</strain>
    </source>
</reference>
<evidence type="ECO:0000313" key="2">
    <source>
        <dbReference type="EMBL" id="KXH80389.1"/>
    </source>
</evidence>
<name>A0A135W699_9FLAO</name>
<dbReference type="RefSeq" id="WP_062652878.1">
    <property type="nucleotide sequence ID" value="NZ_LPUR01000017.1"/>
</dbReference>
<dbReference type="OrthoDB" id="6400696at2"/>
<gene>
    <name evidence="2" type="ORF">AU378_18405</name>
</gene>
<accession>A0A135W699</accession>
<evidence type="ECO:0000313" key="3">
    <source>
        <dbReference type="Proteomes" id="UP000070513"/>
    </source>
</evidence>
<organism evidence="2 3">
    <name type="scientific">Chryseobacterium kwangjuense</name>
    <dbReference type="NCBI Taxonomy" id="267125"/>
    <lineage>
        <taxon>Bacteria</taxon>
        <taxon>Pseudomonadati</taxon>
        <taxon>Bacteroidota</taxon>
        <taxon>Flavobacteriia</taxon>
        <taxon>Flavobacteriales</taxon>
        <taxon>Weeksellaceae</taxon>
        <taxon>Chryseobacterium group</taxon>
        <taxon>Chryseobacterium</taxon>
    </lineage>
</organism>
<protein>
    <submittedName>
        <fullName evidence="2">Uncharacterized protein</fullName>
    </submittedName>
</protein>
<dbReference type="EMBL" id="LPUR01000017">
    <property type="protein sequence ID" value="KXH80389.1"/>
    <property type="molecule type" value="Genomic_DNA"/>
</dbReference>
<dbReference type="Proteomes" id="UP000070513">
    <property type="component" value="Unassembled WGS sequence"/>
</dbReference>
<feature type="chain" id="PRO_5007467526" evidence="1">
    <location>
        <begin position="19"/>
        <end position="238"/>
    </location>
</feature>